<protein>
    <submittedName>
        <fullName evidence="2">Uncharacterized protein</fullName>
    </submittedName>
</protein>
<dbReference type="EMBL" id="CM010636">
    <property type="protein sequence ID" value="RID48717.1"/>
    <property type="molecule type" value="Genomic_DNA"/>
</dbReference>
<name>A0A397Y6B2_BRACM</name>
<sequence length="270" mass="29607">MGCCVSFPTADQKDDSISGKSTSPPPSVVEEETVVKEVLSETTLVRAVQYGKTEPYRTEPNRNRQYGLVLNKIPEGKEKKPGAVNVAPDPGLTENGLVEPEKGSEVSEICSLSESLLSIVNECNEEEAKQRKLQGVRQRSPEKSRNRVMVHNYPTRITDMSPPKRNAEGGGEEEAGSVRLVPSGTGQRDPNKRSGRRRSRSVMIGPTRDHYCTDSGRANLSLGRVRPEPNKNGSDHHQWLSCGAAGDNDVSTPIDSFENSLVTLECFIFL</sequence>
<feature type="compositionally biased region" description="Basic and acidic residues" evidence="1">
    <location>
        <begin position="225"/>
        <end position="238"/>
    </location>
</feature>
<organism evidence="2 3">
    <name type="scientific">Brassica campestris</name>
    <name type="common">Field mustard</name>
    <dbReference type="NCBI Taxonomy" id="3711"/>
    <lineage>
        <taxon>Eukaryota</taxon>
        <taxon>Viridiplantae</taxon>
        <taxon>Streptophyta</taxon>
        <taxon>Embryophyta</taxon>
        <taxon>Tracheophyta</taxon>
        <taxon>Spermatophyta</taxon>
        <taxon>Magnoliopsida</taxon>
        <taxon>eudicotyledons</taxon>
        <taxon>Gunneridae</taxon>
        <taxon>Pentapetalae</taxon>
        <taxon>rosids</taxon>
        <taxon>malvids</taxon>
        <taxon>Brassicales</taxon>
        <taxon>Brassicaceae</taxon>
        <taxon>Brassiceae</taxon>
        <taxon>Brassica</taxon>
    </lineage>
</organism>
<dbReference type="PANTHER" id="PTHR33871:SF21">
    <property type="entry name" value="(RAPE) HYPOTHETICAL PROTEIN"/>
    <property type="match status" value="1"/>
</dbReference>
<gene>
    <name evidence="2" type="ORF">BRARA_I05206</name>
</gene>
<reference evidence="2 3" key="1">
    <citation type="submission" date="2018-06" db="EMBL/GenBank/DDBJ databases">
        <title>WGS assembly of Brassica rapa FPsc.</title>
        <authorList>
            <person name="Bowman J."/>
            <person name="Kohchi T."/>
            <person name="Yamato K."/>
            <person name="Jenkins J."/>
            <person name="Shu S."/>
            <person name="Ishizaki K."/>
            <person name="Yamaoka S."/>
            <person name="Nishihama R."/>
            <person name="Nakamura Y."/>
            <person name="Berger F."/>
            <person name="Adam C."/>
            <person name="Aki S."/>
            <person name="Althoff F."/>
            <person name="Araki T."/>
            <person name="Arteaga-Vazquez M."/>
            <person name="Balasubrmanian S."/>
            <person name="Bauer D."/>
            <person name="Boehm C."/>
            <person name="Briginshaw L."/>
            <person name="Caballero-Perez J."/>
            <person name="Catarino B."/>
            <person name="Chen F."/>
            <person name="Chiyoda S."/>
            <person name="Chovatia M."/>
            <person name="Davies K."/>
            <person name="Delmans M."/>
            <person name="Demura T."/>
            <person name="Dierschke T."/>
            <person name="Dolan L."/>
            <person name="Dorantes-Acosta A."/>
            <person name="Eklund D."/>
            <person name="Florent S."/>
            <person name="Flores-Sandoval E."/>
            <person name="Fujiyama A."/>
            <person name="Fukuzawa H."/>
            <person name="Galik B."/>
            <person name="Grimanelli D."/>
            <person name="Grimwood J."/>
            <person name="Grossniklaus U."/>
            <person name="Hamada T."/>
            <person name="Haseloff J."/>
            <person name="Hetherington A."/>
            <person name="Higo A."/>
            <person name="Hirakawa Y."/>
            <person name="Hundley H."/>
            <person name="Ikeda Y."/>
            <person name="Inoue K."/>
            <person name="Inoue S."/>
            <person name="Ishida S."/>
            <person name="Jia Q."/>
            <person name="Kakita M."/>
            <person name="Kanazawa T."/>
            <person name="Kawai Y."/>
            <person name="Kawashima T."/>
            <person name="Kennedy M."/>
            <person name="Kinose K."/>
            <person name="Kinoshita T."/>
            <person name="Kohara Y."/>
            <person name="Koide E."/>
            <person name="Komatsu K."/>
            <person name="Kopischke S."/>
            <person name="Kubo M."/>
            <person name="Kyozuka J."/>
            <person name="Lagercrantz U."/>
            <person name="Lin S."/>
            <person name="Lindquist E."/>
            <person name="Lipzen A."/>
            <person name="Lu C."/>
            <person name="Luna E."/>
            <person name="Martienssen R."/>
            <person name="Minamino N."/>
            <person name="Mizutani M."/>
            <person name="Mizutani M."/>
            <person name="Mochizuki N."/>
            <person name="Monte I."/>
            <person name="Mosher R."/>
            <person name="Nagasaki H."/>
            <person name="Nakagami H."/>
            <person name="Naramoto S."/>
            <person name="Nishitani K."/>
            <person name="Ohtani M."/>
            <person name="Okamoto T."/>
            <person name="Okumura M."/>
            <person name="Phillips J."/>
            <person name="Pollak B."/>
            <person name="Reinders A."/>
            <person name="Roevekamp M."/>
            <person name="Sano R."/>
            <person name="Sawa S."/>
            <person name="Schmid M."/>
            <person name="Shirakawa M."/>
            <person name="Solano R."/>
            <person name="Spunde A."/>
            <person name="Suetsugu N."/>
            <person name="Sugano S."/>
            <person name="Sugiyama A."/>
            <person name="Sun R."/>
            <person name="Suzuki Y."/>
            <person name="Takenaka M."/>
            <person name="Takezawa D."/>
            <person name="Tomogane H."/>
            <person name="Tsuzuki M."/>
            <person name="Ueda T."/>
            <person name="Umeda M."/>
            <person name="Ward J."/>
            <person name="Watanabe Y."/>
            <person name="Yazaki K."/>
            <person name="Yokoyama R."/>
            <person name="Yoshitake Y."/>
            <person name="Yotsui I."/>
            <person name="Zachgo S."/>
            <person name="Schmutz J."/>
        </authorList>
    </citation>
    <scope>NUCLEOTIDE SEQUENCE [LARGE SCALE GENOMIC DNA]</scope>
    <source>
        <strain evidence="3">cv. B-3</strain>
    </source>
</reference>
<feature type="region of interest" description="Disordered" evidence="1">
    <location>
        <begin position="1"/>
        <end position="33"/>
    </location>
</feature>
<evidence type="ECO:0000313" key="3">
    <source>
        <dbReference type="Proteomes" id="UP000264353"/>
    </source>
</evidence>
<accession>A0A397Y6B2</accession>
<dbReference type="AlphaFoldDB" id="A0A397Y6B2"/>
<feature type="region of interest" description="Disordered" evidence="1">
    <location>
        <begin position="79"/>
        <end position="100"/>
    </location>
</feature>
<dbReference type="Proteomes" id="UP000264353">
    <property type="component" value="Chromosome A9"/>
</dbReference>
<proteinExistence type="predicted"/>
<dbReference type="PANTHER" id="PTHR33871">
    <property type="entry name" value="OS05G0503100 PROTEIN-RELATED"/>
    <property type="match status" value="1"/>
</dbReference>
<evidence type="ECO:0000313" key="2">
    <source>
        <dbReference type="EMBL" id="RID48717.1"/>
    </source>
</evidence>
<feature type="region of interest" description="Disordered" evidence="1">
    <location>
        <begin position="129"/>
        <end position="238"/>
    </location>
</feature>
<evidence type="ECO:0000256" key="1">
    <source>
        <dbReference type="SAM" id="MobiDB-lite"/>
    </source>
</evidence>